<dbReference type="PATRIC" id="fig|1293598.4.peg.15"/>
<protein>
    <submittedName>
        <fullName evidence="2">Uncharacterized protein</fullName>
    </submittedName>
</protein>
<keyword evidence="1" id="KW-0812">Transmembrane</keyword>
<evidence type="ECO:0000313" key="3">
    <source>
        <dbReference type="Proteomes" id="UP000050969"/>
    </source>
</evidence>
<keyword evidence="3" id="KW-1185">Reference proteome</keyword>
<name>A0A0R2N3A2_9LACO</name>
<comment type="caution">
    <text evidence="2">The sequence shown here is derived from an EMBL/GenBank/DDBJ whole genome shotgun (WGS) entry which is preliminary data.</text>
</comment>
<evidence type="ECO:0000313" key="2">
    <source>
        <dbReference type="EMBL" id="KRO18864.1"/>
    </source>
</evidence>
<organism evidence="2 3">
    <name type="scientific">Lacticaseibacillus saniviri JCM 17471 = DSM 24301</name>
    <dbReference type="NCBI Taxonomy" id="1293598"/>
    <lineage>
        <taxon>Bacteria</taxon>
        <taxon>Bacillati</taxon>
        <taxon>Bacillota</taxon>
        <taxon>Bacilli</taxon>
        <taxon>Lactobacillales</taxon>
        <taxon>Lactobacillaceae</taxon>
        <taxon>Lacticaseibacillus</taxon>
    </lineage>
</organism>
<keyword evidence="1" id="KW-1133">Transmembrane helix</keyword>
<dbReference type="Gene3D" id="2.130.10.10">
    <property type="entry name" value="YVTN repeat-like/Quinoprotein amine dehydrogenase"/>
    <property type="match status" value="1"/>
</dbReference>
<proteinExistence type="predicted"/>
<dbReference type="RefSeq" id="WP_056991742.1">
    <property type="nucleotide sequence ID" value="NZ_JQCE01000001.1"/>
</dbReference>
<dbReference type="Proteomes" id="UP000050969">
    <property type="component" value="Unassembled WGS sequence"/>
</dbReference>
<sequence>MKKSSWYLLIGTLLVTIGMYTLMGWGHKSVKRYITQPTTTRTTTNTDAVYSLNTFEKTLKRYPSVDVLALANDETNDNSHDLTYRDFSIIPGLKATTTIDSATGERAMGTAMTPQGVTIAGKYLVTSAYDHDERLNSVLYVQDLKTKRLIKTVVLQGRPHVGGITYDPNAKQLWVCGRRDNWAEVFAISLKTLESYQLSKNKPITYSQRALLGTISRASFITYHKQSLFVGFFNPRGAGNIQRYLLDKNGRIQGQSLVGRLSTQVSVLTNAVLRQDTLQKIQGLAFYDGYAILSQSFGPGRSKLYIFKEDPNKTIYHKSDALTTVTMPSHLEQISNHQGRLYTIYESSAYAYRKTSHDHIDRVVSLDLKDFITLIKKEVKS</sequence>
<dbReference type="SUPFAM" id="SSF63825">
    <property type="entry name" value="YWTD domain"/>
    <property type="match status" value="1"/>
</dbReference>
<dbReference type="EMBL" id="JQCE01000001">
    <property type="protein sequence ID" value="KRO18864.1"/>
    <property type="molecule type" value="Genomic_DNA"/>
</dbReference>
<reference evidence="2 3" key="1">
    <citation type="journal article" date="2015" name="Genome Announc.">
        <title>Expanding the biotechnology potential of lactobacilli through comparative genomics of 213 strains and associated genera.</title>
        <authorList>
            <person name="Sun Z."/>
            <person name="Harris H.M."/>
            <person name="McCann A."/>
            <person name="Guo C."/>
            <person name="Argimon S."/>
            <person name="Zhang W."/>
            <person name="Yang X."/>
            <person name="Jeffery I.B."/>
            <person name="Cooney J.C."/>
            <person name="Kagawa T.F."/>
            <person name="Liu W."/>
            <person name="Song Y."/>
            <person name="Salvetti E."/>
            <person name="Wrobel A."/>
            <person name="Rasinkangas P."/>
            <person name="Parkhill J."/>
            <person name="Rea M.C."/>
            <person name="O'Sullivan O."/>
            <person name="Ritari J."/>
            <person name="Douillard F.P."/>
            <person name="Paul Ross R."/>
            <person name="Yang R."/>
            <person name="Briner A.E."/>
            <person name="Felis G.E."/>
            <person name="de Vos W.M."/>
            <person name="Barrangou R."/>
            <person name="Klaenhammer T.R."/>
            <person name="Caufield P.W."/>
            <person name="Cui Y."/>
            <person name="Zhang H."/>
            <person name="O'Toole P.W."/>
        </authorList>
    </citation>
    <scope>NUCLEOTIDE SEQUENCE [LARGE SCALE GENOMIC DNA]</scope>
    <source>
        <strain evidence="2 3">DSM 24301</strain>
    </source>
</reference>
<feature type="transmembrane region" description="Helical" evidence="1">
    <location>
        <begin position="6"/>
        <end position="25"/>
    </location>
</feature>
<keyword evidence="1" id="KW-0472">Membrane</keyword>
<evidence type="ECO:0000256" key="1">
    <source>
        <dbReference type="SAM" id="Phobius"/>
    </source>
</evidence>
<dbReference type="InterPro" id="IPR015943">
    <property type="entry name" value="WD40/YVTN_repeat-like_dom_sf"/>
</dbReference>
<dbReference type="AlphaFoldDB" id="A0A0R2N3A2"/>
<accession>A0A0R2N3A2</accession>
<dbReference type="STRING" id="1293598.IV56_GL000015"/>
<gene>
    <name evidence="2" type="ORF">IV56_GL000015</name>
</gene>